<evidence type="ECO:0000313" key="2">
    <source>
        <dbReference type="Proteomes" id="UP000834106"/>
    </source>
</evidence>
<dbReference type="EMBL" id="OU503045">
    <property type="protein sequence ID" value="CAI9769333.1"/>
    <property type="molecule type" value="Genomic_DNA"/>
</dbReference>
<keyword evidence="2" id="KW-1185">Reference proteome</keyword>
<name>A0AAD2DYB6_9LAMI</name>
<proteinExistence type="predicted"/>
<protein>
    <submittedName>
        <fullName evidence="1">Uncharacterized protein</fullName>
    </submittedName>
</protein>
<reference evidence="1" key="1">
    <citation type="submission" date="2023-05" db="EMBL/GenBank/DDBJ databases">
        <authorList>
            <person name="Huff M."/>
        </authorList>
    </citation>
    <scope>NUCLEOTIDE SEQUENCE</scope>
</reference>
<sequence>MAMNGPIKSVLDSSSVEDSQPFLLCSSSSQLGLFLKIKEVVGLEALTKLQRKDEGVGREEPKLIELKIDLKINFFTVTLKSQNRRRQNPLPAVEPKESQAIEGVVEVVTDKIGPPQSGLLYETPTILSTTVHLQIASPARFLSNAVSPLAYPARFHSC</sequence>
<dbReference type="Proteomes" id="UP000834106">
    <property type="component" value="Chromosome 10"/>
</dbReference>
<gene>
    <name evidence="1" type="ORF">FPE_LOCUS16957</name>
</gene>
<dbReference type="AlphaFoldDB" id="A0AAD2DYB6"/>
<accession>A0AAD2DYB6</accession>
<organism evidence="1 2">
    <name type="scientific">Fraxinus pennsylvanica</name>
    <dbReference type="NCBI Taxonomy" id="56036"/>
    <lineage>
        <taxon>Eukaryota</taxon>
        <taxon>Viridiplantae</taxon>
        <taxon>Streptophyta</taxon>
        <taxon>Embryophyta</taxon>
        <taxon>Tracheophyta</taxon>
        <taxon>Spermatophyta</taxon>
        <taxon>Magnoliopsida</taxon>
        <taxon>eudicotyledons</taxon>
        <taxon>Gunneridae</taxon>
        <taxon>Pentapetalae</taxon>
        <taxon>asterids</taxon>
        <taxon>lamiids</taxon>
        <taxon>Lamiales</taxon>
        <taxon>Oleaceae</taxon>
        <taxon>Oleeae</taxon>
        <taxon>Fraxinus</taxon>
    </lineage>
</organism>
<evidence type="ECO:0000313" key="1">
    <source>
        <dbReference type="EMBL" id="CAI9769333.1"/>
    </source>
</evidence>